<evidence type="ECO:0000256" key="5">
    <source>
        <dbReference type="ARBA" id="ARBA00004496"/>
    </source>
</evidence>
<dbReference type="Pfam" id="PF08450">
    <property type="entry name" value="SGL"/>
    <property type="match status" value="1"/>
</dbReference>
<comment type="cofactor">
    <cofactor evidence="15">
        <name>Zn(2+)</name>
        <dbReference type="ChEBI" id="CHEBI:29105"/>
    </cofactor>
    <text evidence="15">Binds 1 divalent metal cation per subunit.</text>
</comment>
<dbReference type="InterPro" id="IPR013658">
    <property type="entry name" value="SGL"/>
</dbReference>
<name>A0A1B6KNJ9_9HEMI</name>
<evidence type="ECO:0000256" key="14">
    <source>
        <dbReference type="PIRSR" id="PIRSR605511-1"/>
    </source>
</evidence>
<sequence>MPITIEPIGPSISIGESPFWDEESQNLYYIGGGSKLFSYNSKTGAHHEVKVETGGEEKRVSFALKVKGEKEKFVIGLKNSFAIVTWDGESSEPLIPQHLVDVEDQEKCHLNDGKCDPSHRLWAGSMGYFPKEVTSLDEMVKEQGSLYSMSKDRTVVKHLSKVTLSNGLAWSLDKKYFYFVDSLKYKVFGYDYDDNTGTIANERVAFTFKKMDLGGPDGMTIDQEGMLWVAIFGEGKVLRINPHSGELLQAVEMPCPQVTSVAFGGPNYEDLFVTTANMAFQKEVKPDSLYPNAGCTFRITGLGFKGAPSLPVQL</sequence>
<protein>
    <recommendedName>
        <fullName evidence="8">Regucalcin</fullName>
        <ecNumber evidence="7">3.1.1.17</ecNumber>
    </recommendedName>
    <alternativeName>
        <fullName evidence="13">Gluconolactonase</fullName>
    </alternativeName>
</protein>
<evidence type="ECO:0000256" key="10">
    <source>
        <dbReference type="ARBA" id="ARBA00022723"/>
    </source>
</evidence>
<dbReference type="GO" id="GO:0005737">
    <property type="term" value="C:cytoplasm"/>
    <property type="evidence" value="ECO:0007669"/>
    <property type="project" value="UniProtKB-SubCell"/>
</dbReference>
<dbReference type="EC" id="3.1.1.17" evidence="7"/>
<keyword evidence="10 15" id="KW-0479">Metal-binding</keyword>
<feature type="binding site" evidence="15">
    <location>
        <position position="111"/>
    </location>
    <ligand>
        <name>substrate</name>
    </ligand>
</feature>
<comment type="subcellular location">
    <subcellularLocation>
        <location evidence="5">Cytoplasm</location>
    </subcellularLocation>
</comment>
<evidence type="ECO:0000256" key="7">
    <source>
        <dbReference type="ARBA" id="ARBA00013227"/>
    </source>
</evidence>
<dbReference type="EMBL" id="GEBQ01026954">
    <property type="protein sequence ID" value="JAT13023.1"/>
    <property type="molecule type" value="Transcribed_RNA"/>
</dbReference>
<evidence type="ECO:0000256" key="12">
    <source>
        <dbReference type="ARBA" id="ARBA00022837"/>
    </source>
</evidence>
<dbReference type="InterPro" id="IPR005511">
    <property type="entry name" value="SMP-30"/>
</dbReference>
<comment type="cofactor">
    <cofactor evidence="3">
        <name>Mn(2+)</name>
        <dbReference type="ChEBI" id="CHEBI:29035"/>
    </cofactor>
</comment>
<evidence type="ECO:0000256" key="2">
    <source>
        <dbReference type="ARBA" id="ARBA00001913"/>
    </source>
</evidence>
<reference evidence="17" key="1">
    <citation type="submission" date="2015-11" db="EMBL/GenBank/DDBJ databases">
        <title>De novo transcriptome assembly of four potential Pierce s Disease insect vectors from Arizona vineyards.</title>
        <authorList>
            <person name="Tassone E.E."/>
        </authorList>
    </citation>
    <scope>NUCLEOTIDE SEQUENCE</scope>
</reference>
<feature type="active site" description="Proton donor/acceptor" evidence="14">
    <location>
        <position position="217"/>
    </location>
</feature>
<feature type="domain" description="SMP-30/Gluconolactonase/LRE-like region" evidence="16">
    <location>
        <begin position="14"/>
        <end position="277"/>
    </location>
</feature>
<comment type="similarity">
    <text evidence="6">Belongs to the SMP-30/CGR1 family.</text>
</comment>
<dbReference type="PRINTS" id="PR01791">
    <property type="entry name" value="REGUCALCIN"/>
</dbReference>
<feature type="binding site" evidence="15">
    <location>
        <position position="217"/>
    </location>
    <ligand>
        <name>a divalent metal cation</name>
        <dbReference type="ChEBI" id="CHEBI:60240"/>
    </ligand>
</feature>
<dbReference type="GO" id="GO:0019853">
    <property type="term" value="P:L-ascorbic acid biosynthetic process"/>
    <property type="evidence" value="ECO:0007669"/>
    <property type="project" value="TreeGrafter"/>
</dbReference>
<comment type="cofactor">
    <cofactor evidence="4">
        <name>Mg(2+)</name>
        <dbReference type="ChEBI" id="CHEBI:18420"/>
    </cofactor>
</comment>
<evidence type="ECO:0000256" key="13">
    <source>
        <dbReference type="ARBA" id="ARBA00032464"/>
    </source>
</evidence>
<evidence type="ECO:0000256" key="6">
    <source>
        <dbReference type="ARBA" id="ARBA00008853"/>
    </source>
</evidence>
<dbReference type="PANTHER" id="PTHR10907">
    <property type="entry name" value="REGUCALCIN"/>
    <property type="match status" value="1"/>
</dbReference>
<evidence type="ECO:0000256" key="1">
    <source>
        <dbReference type="ARBA" id="ARBA00001589"/>
    </source>
</evidence>
<dbReference type="GO" id="GO:0030234">
    <property type="term" value="F:enzyme regulator activity"/>
    <property type="evidence" value="ECO:0007669"/>
    <property type="project" value="InterPro"/>
</dbReference>
<organism evidence="17">
    <name type="scientific">Graphocephala atropunctata</name>
    <dbReference type="NCBI Taxonomy" id="36148"/>
    <lineage>
        <taxon>Eukaryota</taxon>
        <taxon>Metazoa</taxon>
        <taxon>Ecdysozoa</taxon>
        <taxon>Arthropoda</taxon>
        <taxon>Hexapoda</taxon>
        <taxon>Insecta</taxon>
        <taxon>Pterygota</taxon>
        <taxon>Neoptera</taxon>
        <taxon>Paraneoptera</taxon>
        <taxon>Hemiptera</taxon>
        <taxon>Auchenorrhyncha</taxon>
        <taxon>Membracoidea</taxon>
        <taxon>Cicadellidae</taxon>
        <taxon>Cicadellinae</taxon>
        <taxon>Cicadellini</taxon>
        <taxon>Graphocephala</taxon>
    </lineage>
</organism>
<evidence type="ECO:0000256" key="9">
    <source>
        <dbReference type="ARBA" id="ARBA00022490"/>
    </source>
</evidence>
<keyword evidence="15" id="KW-0862">Zinc</keyword>
<evidence type="ECO:0000256" key="15">
    <source>
        <dbReference type="PIRSR" id="PIRSR605511-2"/>
    </source>
</evidence>
<proteinExistence type="inferred from homology"/>
<dbReference type="PANTHER" id="PTHR10907:SF66">
    <property type="entry name" value="MIP34848P1-RELATED"/>
    <property type="match status" value="1"/>
</dbReference>
<feature type="binding site" evidence="15">
    <location>
        <position position="166"/>
    </location>
    <ligand>
        <name>a divalent metal cation</name>
        <dbReference type="ChEBI" id="CHEBI:60240"/>
    </ligand>
</feature>
<evidence type="ECO:0000256" key="8">
    <source>
        <dbReference type="ARBA" id="ARBA00016808"/>
    </source>
</evidence>
<evidence type="ECO:0000256" key="3">
    <source>
        <dbReference type="ARBA" id="ARBA00001936"/>
    </source>
</evidence>
<evidence type="ECO:0000313" key="17">
    <source>
        <dbReference type="EMBL" id="JAT13023.1"/>
    </source>
</evidence>
<dbReference type="AlphaFoldDB" id="A0A1B6KNJ9"/>
<keyword evidence="11" id="KW-0378">Hydrolase</keyword>
<dbReference type="InterPro" id="IPR011042">
    <property type="entry name" value="6-blade_b-propeller_TolB-like"/>
</dbReference>
<keyword evidence="9" id="KW-0963">Cytoplasm</keyword>
<dbReference type="GO" id="GO:0004341">
    <property type="term" value="F:gluconolactonase activity"/>
    <property type="evidence" value="ECO:0007669"/>
    <property type="project" value="UniProtKB-EC"/>
</dbReference>
<accession>A0A1B6KNJ9</accession>
<dbReference type="PRINTS" id="PR01790">
    <property type="entry name" value="SMP30FAMILY"/>
</dbReference>
<feature type="binding site" evidence="15">
    <location>
        <position position="16"/>
    </location>
    <ligand>
        <name>a divalent metal cation</name>
        <dbReference type="ChEBI" id="CHEBI:60240"/>
    </ligand>
</feature>
<gene>
    <name evidence="17" type="ORF">g.7928</name>
</gene>
<comment type="cofactor">
    <cofactor evidence="2">
        <name>Ca(2+)</name>
        <dbReference type="ChEBI" id="CHEBI:29108"/>
    </cofactor>
</comment>
<dbReference type="SUPFAM" id="SSF63829">
    <property type="entry name" value="Calcium-dependent phosphotriesterase"/>
    <property type="match status" value="1"/>
</dbReference>
<dbReference type="InterPro" id="IPR008367">
    <property type="entry name" value="Regucalcin"/>
</dbReference>
<dbReference type="Gene3D" id="2.120.10.30">
    <property type="entry name" value="TolB, C-terminal domain"/>
    <property type="match status" value="1"/>
</dbReference>
<dbReference type="FunFam" id="2.120.10.30:FF:000027">
    <property type="entry name" value="Regucalcin homologue"/>
    <property type="match status" value="1"/>
</dbReference>
<comment type="catalytic activity">
    <reaction evidence="1">
        <text>D-glucono-1,5-lactone + H2O = D-gluconate + H(+)</text>
        <dbReference type="Rhea" id="RHEA:10440"/>
        <dbReference type="ChEBI" id="CHEBI:15377"/>
        <dbReference type="ChEBI" id="CHEBI:15378"/>
        <dbReference type="ChEBI" id="CHEBI:16217"/>
        <dbReference type="ChEBI" id="CHEBI:18391"/>
        <dbReference type="EC" id="3.1.1.17"/>
    </reaction>
</comment>
<keyword evidence="12" id="KW-0106">Calcium</keyword>
<evidence type="ECO:0000256" key="11">
    <source>
        <dbReference type="ARBA" id="ARBA00022801"/>
    </source>
</evidence>
<evidence type="ECO:0000256" key="4">
    <source>
        <dbReference type="ARBA" id="ARBA00001946"/>
    </source>
</evidence>
<dbReference type="GO" id="GO:0005509">
    <property type="term" value="F:calcium ion binding"/>
    <property type="evidence" value="ECO:0007669"/>
    <property type="project" value="InterPro"/>
</dbReference>
<evidence type="ECO:0000259" key="16">
    <source>
        <dbReference type="Pfam" id="PF08450"/>
    </source>
</evidence>